<keyword evidence="3" id="KW-1185">Reference proteome</keyword>
<feature type="region of interest" description="Disordered" evidence="1">
    <location>
        <begin position="30"/>
        <end position="49"/>
    </location>
</feature>
<organism evidence="2 3">
    <name type="scientific">Brevibacillus antibioticus</name>
    <dbReference type="NCBI Taxonomy" id="2570228"/>
    <lineage>
        <taxon>Bacteria</taxon>
        <taxon>Bacillati</taxon>
        <taxon>Bacillota</taxon>
        <taxon>Bacilli</taxon>
        <taxon>Bacillales</taxon>
        <taxon>Paenibacillaceae</taxon>
        <taxon>Brevibacillus</taxon>
    </lineage>
</organism>
<accession>A0A4U2XYF2</accession>
<protein>
    <submittedName>
        <fullName evidence="2">Uncharacterized protein</fullName>
    </submittedName>
</protein>
<evidence type="ECO:0000313" key="2">
    <source>
        <dbReference type="EMBL" id="TKI52936.1"/>
    </source>
</evidence>
<evidence type="ECO:0000256" key="1">
    <source>
        <dbReference type="SAM" id="MobiDB-lite"/>
    </source>
</evidence>
<dbReference type="RefSeq" id="WP_137033722.1">
    <property type="nucleotide sequence ID" value="NZ_SZNK01000002.1"/>
</dbReference>
<comment type="caution">
    <text evidence="2">The sequence shown here is derived from an EMBL/GenBank/DDBJ whole genome shotgun (WGS) entry which is preliminary data.</text>
</comment>
<proteinExistence type="predicted"/>
<name>A0A4U2XYF2_9BACL</name>
<dbReference type="EMBL" id="SZNK01000002">
    <property type="protein sequence ID" value="TKI52936.1"/>
    <property type="molecule type" value="Genomic_DNA"/>
</dbReference>
<sequence>MLNWLRNRKRAKVVNRAPITTLFPLNLQYFSEEPPATPPTKDESEDTPQWAKTLMSKLESLTTPPKEPQIKDVPEVKVVEEPEDDNKTKVTKVPAPPKVVKEQEEPQAKKSGLFNWLW</sequence>
<dbReference type="AlphaFoldDB" id="A0A4U2XYF2"/>
<gene>
    <name evidence="2" type="ORF">E8L90_29720</name>
</gene>
<feature type="region of interest" description="Disordered" evidence="1">
    <location>
        <begin position="59"/>
        <end position="106"/>
    </location>
</feature>
<evidence type="ECO:0000313" key="3">
    <source>
        <dbReference type="Proteomes" id="UP000307841"/>
    </source>
</evidence>
<dbReference type="Proteomes" id="UP000307841">
    <property type="component" value="Unassembled WGS sequence"/>
</dbReference>
<feature type="compositionally biased region" description="Basic and acidic residues" evidence="1">
    <location>
        <begin position="68"/>
        <end position="88"/>
    </location>
</feature>
<reference evidence="2 3" key="1">
    <citation type="submission" date="2019-04" db="EMBL/GenBank/DDBJ databases">
        <title>Whole genome sequencing of Brevibacillus sp. TGS2-1.</title>
        <authorList>
            <person name="Choi A."/>
        </authorList>
    </citation>
    <scope>NUCLEOTIDE SEQUENCE [LARGE SCALE GENOMIC DNA]</scope>
    <source>
        <strain evidence="2 3">TGS2-1</strain>
    </source>
</reference>